<dbReference type="Proteomes" id="UP000242519">
    <property type="component" value="Unassembled WGS sequence"/>
</dbReference>
<proteinExistence type="predicted"/>
<keyword evidence="3" id="KW-1185">Reference proteome</keyword>
<accession>A0A218Z865</accession>
<reference evidence="2 3" key="1">
    <citation type="submission" date="2017-04" db="EMBL/GenBank/DDBJ databases">
        <title>Draft genome sequence of Marssonina coronaria NL1: causal agent of apple blotch.</title>
        <authorList>
            <person name="Cheng Q."/>
        </authorList>
    </citation>
    <scope>NUCLEOTIDE SEQUENCE [LARGE SCALE GENOMIC DNA]</scope>
    <source>
        <strain evidence="2 3">NL1</strain>
    </source>
</reference>
<evidence type="ECO:0000313" key="2">
    <source>
        <dbReference type="EMBL" id="OWP03733.1"/>
    </source>
</evidence>
<sequence length="119" mass="12585">MFPPPLSEPREGRRMPGGVHWPAWREEGAPGPRLLSGYQVDGCTSPNSEAGQPVPSTAVARGHTRHGPGRQDAAALSASPPTGRHEIPSRRLTFPPAGASGWSAGLGRRPIDRPRAAIM</sequence>
<name>A0A218Z865_9HELO</name>
<comment type="caution">
    <text evidence="2">The sequence shown here is derived from an EMBL/GenBank/DDBJ whole genome shotgun (WGS) entry which is preliminary data.</text>
</comment>
<dbReference type="InParanoid" id="A0A218Z865"/>
<dbReference type="EMBL" id="MZNU01000172">
    <property type="protein sequence ID" value="OWP03733.1"/>
    <property type="molecule type" value="Genomic_DNA"/>
</dbReference>
<gene>
    <name evidence="2" type="ORF">B2J93_6076</name>
</gene>
<organism evidence="2 3">
    <name type="scientific">Diplocarpon coronariae</name>
    <dbReference type="NCBI Taxonomy" id="2795749"/>
    <lineage>
        <taxon>Eukaryota</taxon>
        <taxon>Fungi</taxon>
        <taxon>Dikarya</taxon>
        <taxon>Ascomycota</taxon>
        <taxon>Pezizomycotina</taxon>
        <taxon>Leotiomycetes</taxon>
        <taxon>Helotiales</taxon>
        <taxon>Drepanopezizaceae</taxon>
        <taxon>Diplocarpon</taxon>
    </lineage>
</organism>
<dbReference type="AlphaFoldDB" id="A0A218Z865"/>
<evidence type="ECO:0000256" key="1">
    <source>
        <dbReference type="SAM" id="MobiDB-lite"/>
    </source>
</evidence>
<feature type="region of interest" description="Disordered" evidence="1">
    <location>
        <begin position="1"/>
        <end position="119"/>
    </location>
</feature>
<feature type="compositionally biased region" description="Basic and acidic residues" evidence="1">
    <location>
        <begin position="109"/>
        <end position="119"/>
    </location>
</feature>
<evidence type="ECO:0000313" key="3">
    <source>
        <dbReference type="Proteomes" id="UP000242519"/>
    </source>
</evidence>
<protein>
    <submittedName>
        <fullName evidence="2">Uncharacterized protein</fullName>
    </submittedName>
</protein>